<comment type="catalytic activity">
    <reaction evidence="5 6">
        <text>Exonucleolytic cleavage in either 5'- to 3'- or 3'- to 5'-direction to yield nucleoside 5'-phosphates.</text>
        <dbReference type="EC" id="3.1.11.6"/>
    </reaction>
</comment>
<comment type="similarity">
    <text evidence="5 6">Belongs to the XseA family.</text>
</comment>
<dbReference type="CDD" id="cd04489">
    <property type="entry name" value="ExoVII_LU_OBF"/>
    <property type="match status" value="1"/>
</dbReference>
<evidence type="ECO:0000256" key="3">
    <source>
        <dbReference type="ARBA" id="ARBA00022801"/>
    </source>
</evidence>
<feature type="domain" description="OB-fold nucleic acid binding" evidence="8">
    <location>
        <begin position="4"/>
        <end position="110"/>
    </location>
</feature>
<reference evidence="9 10" key="1">
    <citation type="submission" date="2018-11" db="EMBL/GenBank/DDBJ databases">
        <authorList>
            <person name="Na S.W."/>
            <person name="Baik M."/>
        </authorList>
    </citation>
    <scope>NUCLEOTIDE SEQUENCE [LARGE SCALE GENOMIC DNA]</scope>
    <source>
        <strain evidence="9 10">E39</strain>
    </source>
</reference>
<dbReference type="EC" id="3.1.11.6" evidence="5"/>
<evidence type="ECO:0000256" key="4">
    <source>
        <dbReference type="ARBA" id="ARBA00022839"/>
    </source>
</evidence>
<keyword evidence="10" id="KW-1185">Reference proteome</keyword>
<evidence type="ECO:0000256" key="5">
    <source>
        <dbReference type="HAMAP-Rule" id="MF_00378"/>
    </source>
</evidence>
<evidence type="ECO:0000256" key="1">
    <source>
        <dbReference type="ARBA" id="ARBA00022490"/>
    </source>
</evidence>
<dbReference type="GO" id="GO:0008855">
    <property type="term" value="F:exodeoxyribonuclease VII activity"/>
    <property type="evidence" value="ECO:0007669"/>
    <property type="project" value="UniProtKB-UniRule"/>
</dbReference>
<dbReference type="HAMAP" id="MF_00378">
    <property type="entry name" value="Exonuc_7_L"/>
    <property type="match status" value="1"/>
</dbReference>
<evidence type="ECO:0000256" key="6">
    <source>
        <dbReference type="RuleBase" id="RU004355"/>
    </source>
</evidence>
<dbReference type="Proteomes" id="UP000249375">
    <property type="component" value="Chromosome"/>
</dbReference>
<dbReference type="GO" id="GO:0009318">
    <property type="term" value="C:exodeoxyribonuclease VII complex"/>
    <property type="evidence" value="ECO:0007669"/>
    <property type="project" value="UniProtKB-UniRule"/>
</dbReference>
<dbReference type="InterPro" id="IPR020579">
    <property type="entry name" value="Exonuc_VII_lsu_C"/>
</dbReference>
<dbReference type="PANTHER" id="PTHR30008:SF0">
    <property type="entry name" value="EXODEOXYRIBONUCLEASE 7 LARGE SUBUNIT"/>
    <property type="match status" value="1"/>
</dbReference>
<dbReference type="GO" id="GO:0006308">
    <property type="term" value="P:DNA catabolic process"/>
    <property type="evidence" value="ECO:0007669"/>
    <property type="project" value="UniProtKB-UniRule"/>
</dbReference>
<dbReference type="GO" id="GO:0003676">
    <property type="term" value="F:nucleic acid binding"/>
    <property type="evidence" value="ECO:0007669"/>
    <property type="project" value="InterPro"/>
</dbReference>
<evidence type="ECO:0000259" key="8">
    <source>
        <dbReference type="Pfam" id="PF13742"/>
    </source>
</evidence>
<comment type="function">
    <text evidence="5">Bidirectionally degrades single-stranded DNA into large acid-insoluble oligonucleotides, which are then degraded further into small acid-soluble oligonucleotides.</text>
</comment>
<evidence type="ECO:0000259" key="7">
    <source>
        <dbReference type="Pfam" id="PF02601"/>
    </source>
</evidence>
<dbReference type="KEGG" id="alq:C7Y71_010340"/>
<dbReference type="InterPro" id="IPR025824">
    <property type="entry name" value="OB-fold_nuc-bd_dom"/>
</dbReference>
<evidence type="ECO:0000256" key="2">
    <source>
        <dbReference type="ARBA" id="ARBA00022722"/>
    </source>
</evidence>
<keyword evidence="2 5" id="KW-0540">Nuclease</keyword>
<gene>
    <name evidence="5" type="primary">xseA</name>
    <name evidence="9" type="ORF">C7Y71_010340</name>
</gene>
<organism evidence="9 10">
    <name type="scientific">Pseudoprevotella muciniphila</name>
    <dbReference type="NCBI Taxonomy" id="2133944"/>
    <lineage>
        <taxon>Bacteria</taxon>
        <taxon>Pseudomonadati</taxon>
        <taxon>Bacteroidota</taxon>
        <taxon>Bacteroidia</taxon>
        <taxon>Bacteroidales</taxon>
        <taxon>Prevotellaceae</taxon>
        <taxon>Pseudoprevotella</taxon>
    </lineage>
</organism>
<dbReference type="OrthoDB" id="9802795at2"/>
<dbReference type="PANTHER" id="PTHR30008">
    <property type="entry name" value="EXODEOXYRIBONUCLEASE 7 LARGE SUBUNIT"/>
    <property type="match status" value="1"/>
</dbReference>
<accession>A0A5P8E907</accession>
<comment type="subunit">
    <text evidence="5">Heterooligomer composed of large and small subunits.</text>
</comment>
<dbReference type="GO" id="GO:0005737">
    <property type="term" value="C:cytoplasm"/>
    <property type="evidence" value="ECO:0007669"/>
    <property type="project" value="UniProtKB-SubCell"/>
</dbReference>
<keyword evidence="3 5" id="KW-0378">Hydrolase</keyword>
<protein>
    <recommendedName>
        <fullName evidence="5">Exodeoxyribonuclease 7 large subunit</fullName>
        <ecNumber evidence="5">3.1.11.6</ecNumber>
    </recommendedName>
    <alternativeName>
        <fullName evidence="5">Exodeoxyribonuclease VII large subunit</fullName>
        <shortName evidence="5">Exonuclease VII large subunit</shortName>
    </alternativeName>
</protein>
<keyword evidence="4 5" id="KW-0269">Exonuclease</keyword>
<dbReference type="InterPro" id="IPR003753">
    <property type="entry name" value="Exonuc_VII_L"/>
</dbReference>
<sequence>MEHLSLTEFNALIRETIALQFRHSYWITAELSDVHVAANGHCYMTLIEKAEKSNQIVARANAHIWKSLYPMLSLLFRNGTGMELESGLKILAEVQIDFHDIYGLSLNIVGIDPTYTLGDQARQRQEILDQLEKDGVIDLNKELPLPRPLNRIAVISSNGAAGYGDFLRQIQESGLHFRVRLFEAVMQGNQVEPSIIAALEEIAKETDCWDAVAIIRGGGSTSDLMGFESYLLAANVAQFPLPILTGIGHERDDTVIDFVANTRLKTPTAVAAFLIERQQRECDLVDDLGQRLLEGVSSLIDNDRQWLKNTSLRLQTAAIDVIRREERRFHACEQSLQMASATFSRQRLTQLQQFTTRLHTATLRQLQNARISMEILPQRIRHAANDLFKDQQNAITRAENSLKILDPQNTLKRGFSITTHNGKALHSTDTLKPGDRITTRLEHGYIESEVESISHKKKP</sequence>
<dbReference type="Pfam" id="PF13742">
    <property type="entry name" value="tRNA_anti_2"/>
    <property type="match status" value="1"/>
</dbReference>
<dbReference type="NCBIfam" id="TIGR00237">
    <property type="entry name" value="xseA"/>
    <property type="match status" value="1"/>
</dbReference>
<comment type="subcellular location">
    <subcellularLocation>
        <location evidence="5 6">Cytoplasm</location>
    </subcellularLocation>
</comment>
<dbReference type="EMBL" id="CP033459">
    <property type="protein sequence ID" value="QFQ13377.1"/>
    <property type="molecule type" value="Genomic_DNA"/>
</dbReference>
<feature type="domain" description="Exonuclease VII large subunit C-terminal" evidence="7">
    <location>
        <begin position="137"/>
        <end position="448"/>
    </location>
</feature>
<evidence type="ECO:0000313" key="10">
    <source>
        <dbReference type="Proteomes" id="UP000249375"/>
    </source>
</evidence>
<keyword evidence="1 5" id="KW-0963">Cytoplasm</keyword>
<proteinExistence type="inferred from homology"/>
<dbReference type="RefSeq" id="WP_111897608.1">
    <property type="nucleotide sequence ID" value="NZ_CP033459.1"/>
</dbReference>
<dbReference type="Pfam" id="PF02601">
    <property type="entry name" value="Exonuc_VII_L"/>
    <property type="match status" value="1"/>
</dbReference>
<evidence type="ECO:0000313" key="9">
    <source>
        <dbReference type="EMBL" id="QFQ13377.1"/>
    </source>
</evidence>
<dbReference type="AlphaFoldDB" id="A0A5P8E907"/>
<name>A0A5P8E907_9BACT</name>